<dbReference type="EMBL" id="BGPR01049064">
    <property type="protein sequence ID" value="GBO26049.1"/>
    <property type="molecule type" value="Genomic_DNA"/>
</dbReference>
<dbReference type="Proteomes" id="UP000499080">
    <property type="component" value="Unassembled WGS sequence"/>
</dbReference>
<comment type="caution">
    <text evidence="1">The sequence shown here is derived from an EMBL/GenBank/DDBJ whole genome shotgun (WGS) entry which is preliminary data.</text>
</comment>
<protein>
    <submittedName>
        <fullName evidence="1">Uncharacterized protein</fullName>
    </submittedName>
</protein>
<sequence length="131" mass="15057">MFTERREVYVLTQPYSILSDCKFAGDEITAKRVVRFSSNLAEMFLDGTENDVYVRGRGPKEKKKEHYAGFFPVSDKNTKDKRIVLRIMAKNPRYERVSAVAVAMMGKGKWSTKDYEILENIFIPINAGHIS</sequence>
<evidence type="ECO:0000313" key="2">
    <source>
        <dbReference type="Proteomes" id="UP000499080"/>
    </source>
</evidence>
<organism evidence="1 2">
    <name type="scientific">Araneus ventricosus</name>
    <name type="common">Orbweaver spider</name>
    <name type="synonym">Epeira ventricosa</name>
    <dbReference type="NCBI Taxonomy" id="182803"/>
    <lineage>
        <taxon>Eukaryota</taxon>
        <taxon>Metazoa</taxon>
        <taxon>Ecdysozoa</taxon>
        <taxon>Arthropoda</taxon>
        <taxon>Chelicerata</taxon>
        <taxon>Arachnida</taxon>
        <taxon>Araneae</taxon>
        <taxon>Araneomorphae</taxon>
        <taxon>Entelegynae</taxon>
        <taxon>Araneoidea</taxon>
        <taxon>Araneidae</taxon>
        <taxon>Araneus</taxon>
    </lineage>
</organism>
<dbReference type="AlphaFoldDB" id="A0A4Y2VLJ7"/>
<proteinExistence type="predicted"/>
<gene>
    <name evidence="1" type="ORF">AVEN_170593_1</name>
</gene>
<keyword evidence="2" id="KW-1185">Reference proteome</keyword>
<name>A0A4Y2VLJ7_ARAVE</name>
<accession>A0A4Y2VLJ7</accession>
<reference evidence="1 2" key="1">
    <citation type="journal article" date="2019" name="Sci. Rep.">
        <title>Orb-weaving spider Araneus ventricosus genome elucidates the spidroin gene catalogue.</title>
        <authorList>
            <person name="Kono N."/>
            <person name="Nakamura H."/>
            <person name="Ohtoshi R."/>
            <person name="Moran D.A.P."/>
            <person name="Shinohara A."/>
            <person name="Yoshida Y."/>
            <person name="Fujiwara M."/>
            <person name="Mori M."/>
            <person name="Tomita M."/>
            <person name="Arakawa K."/>
        </authorList>
    </citation>
    <scope>NUCLEOTIDE SEQUENCE [LARGE SCALE GENOMIC DNA]</scope>
</reference>
<evidence type="ECO:0000313" key="1">
    <source>
        <dbReference type="EMBL" id="GBO26049.1"/>
    </source>
</evidence>